<comment type="subcellular location">
    <subcellularLocation>
        <location evidence="2">Membrane</location>
        <topology evidence="2">Lipid-anchor</topology>
        <topology evidence="2">GPI-anchor</topology>
    </subcellularLocation>
</comment>
<evidence type="ECO:0000256" key="5">
    <source>
        <dbReference type="ARBA" id="ARBA00022679"/>
    </source>
</evidence>
<dbReference type="InterPro" id="IPR000757">
    <property type="entry name" value="Beta-glucanase-like"/>
</dbReference>
<keyword evidence="10" id="KW-0449">Lipoprotein</keyword>
<dbReference type="GO" id="GO:0098552">
    <property type="term" value="C:side of membrane"/>
    <property type="evidence" value="ECO:0007669"/>
    <property type="project" value="UniProtKB-KW"/>
</dbReference>
<evidence type="ECO:0000256" key="9">
    <source>
        <dbReference type="ARBA" id="ARBA00023180"/>
    </source>
</evidence>
<evidence type="ECO:0000256" key="6">
    <source>
        <dbReference type="ARBA" id="ARBA00022729"/>
    </source>
</evidence>
<keyword evidence="4" id="KW-0328">Glycosyltransferase</keyword>
<keyword evidence="7 15" id="KW-0378">Hydrolase</keyword>
<dbReference type="FunFam" id="2.60.120.200:FF:000159">
    <property type="entry name" value="Glycosidase"/>
    <property type="match status" value="1"/>
</dbReference>
<feature type="compositionally biased region" description="Low complexity" evidence="17">
    <location>
        <begin position="346"/>
        <end position="358"/>
    </location>
</feature>
<feature type="signal peptide" evidence="18">
    <location>
        <begin position="1"/>
        <end position="21"/>
    </location>
</feature>
<dbReference type="Pfam" id="PF00722">
    <property type="entry name" value="Glyco_hydro_16"/>
    <property type="match status" value="1"/>
</dbReference>
<dbReference type="PROSITE" id="PS00026">
    <property type="entry name" value="CHIT_BIND_I_1"/>
    <property type="match status" value="1"/>
</dbReference>
<dbReference type="GO" id="GO:0016757">
    <property type="term" value="F:glycosyltransferase activity"/>
    <property type="evidence" value="ECO:0007669"/>
    <property type="project" value="UniProtKB-KW"/>
</dbReference>
<feature type="region of interest" description="Disordered" evidence="17">
    <location>
        <begin position="346"/>
        <end position="411"/>
    </location>
</feature>
<evidence type="ECO:0000256" key="7">
    <source>
        <dbReference type="ARBA" id="ARBA00022801"/>
    </source>
</evidence>
<dbReference type="PANTHER" id="PTHR10963">
    <property type="entry name" value="GLYCOSYL HYDROLASE-RELATED"/>
    <property type="match status" value="1"/>
</dbReference>
<comment type="catalytic activity">
    <reaction evidence="1">
        <text>Random endo-hydrolysis of N-acetyl-beta-D-glucosaminide (1-&gt;4)-beta-linkages in chitin and chitodextrins.</text>
        <dbReference type="EC" id="3.2.1.14"/>
    </reaction>
</comment>
<evidence type="ECO:0000256" key="18">
    <source>
        <dbReference type="SAM" id="SignalP"/>
    </source>
</evidence>
<evidence type="ECO:0000256" key="3">
    <source>
        <dbReference type="ARBA" id="ARBA00022622"/>
    </source>
</evidence>
<evidence type="ECO:0000256" key="10">
    <source>
        <dbReference type="ARBA" id="ARBA00023288"/>
    </source>
</evidence>
<reference evidence="20 21" key="1">
    <citation type="submission" date="2023-08" db="EMBL/GenBank/DDBJ databases">
        <title>Black Yeasts Isolated from many extreme environments.</title>
        <authorList>
            <person name="Coleine C."/>
            <person name="Stajich J.E."/>
            <person name="Selbmann L."/>
        </authorList>
    </citation>
    <scope>NUCLEOTIDE SEQUENCE [LARGE SCALE GENOMIC DNA]</scope>
    <source>
        <strain evidence="20 21">CCFEE 5792</strain>
    </source>
</reference>
<keyword evidence="8 15" id="KW-0472">Membrane</keyword>
<feature type="active site" description="Proton donor" evidence="16">
    <location>
        <position position="165"/>
    </location>
</feature>
<comment type="function">
    <text evidence="14">Dual chitinase/transglycosylase that plays a role in cell wall architecture. Chitinase and transglycosylase activities are coupled. Required for the polysaccharide cross-linking at the septa and the cell wall. More specifically, transfers chitin to 1,6-beta-glucan in the cell wall.</text>
</comment>
<keyword evidence="11" id="KW-0326">Glycosidase</keyword>
<evidence type="ECO:0000256" key="15">
    <source>
        <dbReference type="PIRNR" id="PIRNR037299"/>
    </source>
</evidence>
<dbReference type="RefSeq" id="XP_064707563.1">
    <property type="nucleotide sequence ID" value="XM_064856387.1"/>
</dbReference>
<dbReference type="GeneID" id="89981017"/>
<keyword evidence="21" id="KW-1185">Reference proteome</keyword>
<dbReference type="PANTHER" id="PTHR10963:SF22">
    <property type="entry name" value="GLYCOSIDASE CRH2-RELATED"/>
    <property type="match status" value="1"/>
</dbReference>
<dbReference type="EMBL" id="JAVRRD010000009">
    <property type="protein sequence ID" value="KAK5055132.1"/>
    <property type="molecule type" value="Genomic_DNA"/>
</dbReference>
<dbReference type="EC" id="3.2.-.-" evidence="15"/>
<accession>A0AAV9ND39</accession>
<evidence type="ECO:0000256" key="13">
    <source>
        <dbReference type="ARBA" id="ARBA00038074"/>
    </source>
</evidence>
<feature type="domain" description="GH16" evidence="19">
    <location>
        <begin position="61"/>
        <end position="276"/>
    </location>
</feature>
<evidence type="ECO:0000256" key="14">
    <source>
        <dbReference type="ARBA" id="ARBA00093308"/>
    </source>
</evidence>
<evidence type="ECO:0000256" key="4">
    <source>
        <dbReference type="ARBA" id="ARBA00022676"/>
    </source>
</evidence>
<keyword evidence="9" id="KW-0325">Glycoprotein</keyword>
<evidence type="ECO:0000256" key="17">
    <source>
        <dbReference type="SAM" id="MobiDB-lite"/>
    </source>
</evidence>
<dbReference type="Gene3D" id="2.60.120.200">
    <property type="match status" value="1"/>
</dbReference>
<sequence>MAGRLLQSVLLLAAVAQTVYSQATCGGGKQCPEDKPCCSQYGECGVGAYCLGGCDPVNSKSLDSCVPSPQCQSKTYNFDNLDRVVSNTKYLGDASKADWVSSGQPLSHNGQVLLTMAEGTVGTLLASTTYVWYGKINARFSTSAGAGVVTAFILLGDSKDEIDFEFVGVELETAETNFYSQGVTNYNNGGKTTGLTDVHENMHDYEIDWQPDTITWSIDGKVVRTLDRDSTWNATANRYSFPQTPSRVQLSLWPGGLPTNGEGTIEWAGGLVEWDSQYMTNGYYYAAFDSVSVQCYDPPAGAQGSGTKAYIFTDKSMTNASVEMTNDNTVLKSLLGTGTNMSADYAHSSASASGSDVATVPGLNGAGPGTNGQRPDNGTDGGSSSSDNGGDNSGSNTASTTGSASTGFVQGGGGANGAGQLGGNSETVLKGSLFAVVVAIVGLCVL</sequence>
<comment type="similarity">
    <text evidence="13">Belongs to the glycosyl hydrolase 16 family. CRH1 subfamily.</text>
</comment>
<dbReference type="Proteomes" id="UP001358417">
    <property type="component" value="Unassembled WGS sequence"/>
</dbReference>
<dbReference type="InterPro" id="IPR013320">
    <property type="entry name" value="ConA-like_dom_sf"/>
</dbReference>
<evidence type="ECO:0000256" key="12">
    <source>
        <dbReference type="ARBA" id="ARBA00023316"/>
    </source>
</evidence>
<keyword evidence="5" id="KW-0808">Transferase</keyword>
<dbReference type="InterPro" id="IPR050546">
    <property type="entry name" value="Glycosyl_Hydrlase_16"/>
</dbReference>
<dbReference type="AlphaFoldDB" id="A0AAV9ND39"/>
<feature type="chain" id="PRO_5043990126" description="Crh-like protein" evidence="18">
    <location>
        <begin position="22"/>
        <end position="446"/>
    </location>
</feature>
<evidence type="ECO:0000313" key="20">
    <source>
        <dbReference type="EMBL" id="KAK5055132.1"/>
    </source>
</evidence>
<evidence type="ECO:0000256" key="2">
    <source>
        <dbReference type="ARBA" id="ARBA00004589"/>
    </source>
</evidence>
<organism evidence="20 21">
    <name type="scientific">Exophiala bonariae</name>
    <dbReference type="NCBI Taxonomy" id="1690606"/>
    <lineage>
        <taxon>Eukaryota</taxon>
        <taxon>Fungi</taxon>
        <taxon>Dikarya</taxon>
        <taxon>Ascomycota</taxon>
        <taxon>Pezizomycotina</taxon>
        <taxon>Eurotiomycetes</taxon>
        <taxon>Chaetothyriomycetidae</taxon>
        <taxon>Chaetothyriales</taxon>
        <taxon>Herpotrichiellaceae</taxon>
        <taxon>Exophiala</taxon>
    </lineage>
</organism>
<evidence type="ECO:0000256" key="1">
    <source>
        <dbReference type="ARBA" id="ARBA00000822"/>
    </source>
</evidence>
<keyword evidence="6 18" id="KW-0732">Signal</keyword>
<dbReference type="GO" id="GO:0005975">
    <property type="term" value="P:carbohydrate metabolic process"/>
    <property type="evidence" value="ECO:0007669"/>
    <property type="project" value="InterPro"/>
</dbReference>
<dbReference type="GO" id="GO:0008843">
    <property type="term" value="F:endochitinase activity"/>
    <property type="evidence" value="ECO:0007669"/>
    <property type="project" value="UniProtKB-EC"/>
</dbReference>
<proteinExistence type="inferred from homology"/>
<evidence type="ECO:0000256" key="8">
    <source>
        <dbReference type="ARBA" id="ARBA00023136"/>
    </source>
</evidence>
<gene>
    <name evidence="20" type="ORF">LTR84_012880</name>
</gene>
<dbReference type="SUPFAM" id="SSF49899">
    <property type="entry name" value="Concanavalin A-like lectins/glucanases"/>
    <property type="match status" value="1"/>
</dbReference>
<feature type="active site" description="Nucleophile" evidence="16">
    <location>
        <position position="161"/>
    </location>
</feature>
<protein>
    <recommendedName>
        <fullName evidence="15">Crh-like protein</fullName>
        <ecNumber evidence="15">3.2.-.-</ecNumber>
    </recommendedName>
</protein>
<dbReference type="PIRSF" id="PIRSF037299">
    <property type="entry name" value="Glycosidase_CRH1_prd"/>
    <property type="match status" value="1"/>
</dbReference>
<evidence type="ECO:0000256" key="16">
    <source>
        <dbReference type="PIRSR" id="PIRSR037299-1"/>
    </source>
</evidence>
<keyword evidence="3" id="KW-0336">GPI-anchor</keyword>
<dbReference type="PROSITE" id="PS51762">
    <property type="entry name" value="GH16_2"/>
    <property type="match status" value="1"/>
</dbReference>
<comment type="caution">
    <text evidence="20">The sequence shown here is derived from an EMBL/GenBank/DDBJ whole genome shotgun (WGS) entry which is preliminary data.</text>
</comment>
<keyword evidence="12" id="KW-0961">Cell wall biogenesis/degradation</keyword>
<dbReference type="GO" id="GO:0009277">
    <property type="term" value="C:fungal-type cell wall"/>
    <property type="evidence" value="ECO:0007669"/>
    <property type="project" value="UniProtKB-ARBA"/>
</dbReference>
<dbReference type="GO" id="GO:0031505">
    <property type="term" value="P:fungal-type cell wall organization"/>
    <property type="evidence" value="ECO:0007669"/>
    <property type="project" value="TreeGrafter"/>
</dbReference>
<dbReference type="InterPro" id="IPR018371">
    <property type="entry name" value="Chitin-binding_1_CS"/>
</dbReference>
<evidence type="ECO:0000259" key="19">
    <source>
        <dbReference type="PROSITE" id="PS51762"/>
    </source>
</evidence>
<dbReference type="GO" id="GO:0008061">
    <property type="term" value="F:chitin binding"/>
    <property type="evidence" value="ECO:0007669"/>
    <property type="project" value="InterPro"/>
</dbReference>
<dbReference type="InterPro" id="IPR017168">
    <property type="entry name" value="CHR-like"/>
</dbReference>
<name>A0AAV9ND39_9EURO</name>
<evidence type="ECO:0000313" key="21">
    <source>
        <dbReference type="Proteomes" id="UP001358417"/>
    </source>
</evidence>
<feature type="compositionally biased region" description="Low complexity" evidence="17">
    <location>
        <begin position="376"/>
        <end position="407"/>
    </location>
</feature>
<evidence type="ECO:0000256" key="11">
    <source>
        <dbReference type="ARBA" id="ARBA00023295"/>
    </source>
</evidence>